<reference evidence="4" key="1">
    <citation type="journal article" date="2019" name="Int. J. Syst. Evol. Microbiol.">
        <title>The Global Catalogue of Microorganisms (GCM) 10K type strain sequencing project: providing services to taxonomists for standard genome sequencing and annotation.</title>
        <authorList>
            <consortium name="The Broad Institute Genomics Platform"/>
            <consortium name="The Broad Institute Genome Sequencing Center for Infectious Disease"/>
            <person name="Wu L."/>
            <person name="Ma J."/>
        </authorList>
    </citation>
    <scope>NUCLEOTIDE SEQUENCE [LARGE SCALE GENOMIC DNA]</scope>
    <source>
        <strain evidence="4">KCTC 52366</strain>
    </source>
</reference>
<feature type="transmembrane region" description="Helical" evidence="2">
    <location>
        <begin position="101"/>
        <end position="122"/>
    </location>
</feature>
<evidence type="ECO:0000256" key="2">
    <source>
        <dbReference type="SAM" id="Phobius"/>
    </source>
</evidence>
<accession>A0ABV7GQ97</accession>
<dbReference type="PIRSF" id="PIRSF028704">
    <property type="entry name" value="UPC028704"/>
    <property type="match status" value="1"/>
</dbReference>
<evidence type="ECO:0000313" key="4">
    <source>
        <dbReference type="Proteomes" id="UP001595632"/>
    </source>
</evidence>
<gene>
    <name evidence="3" type="ORF">ACFOGP_06850</name>
</gene>
<feature type="region of interest" description="Disordered" evidence="1">
    <location>
        <begin position="1"/>
        <end position="22"/>
    </location>
</feature>
<feature type="transmembrane region" description="Helical" evidence="2">
    <location>
        <begin position="62"/>
        <end position="80"/>
    </location>
</feature>
<dbReference type="Pfam" id="PF10129">
    <property type="entry name" value="OpgC_C"/>
    <property type="match status" value="1"/>
</dbReference>
<name>A0ABV7GQ97_9RHOB</name>
<feature type="transmembrane region" description="Helical" evidence="2">
    <location>
        <begin position="362"/>
        <end position="382"/>
    </location>
</feature>
<feature type="transmembrane region" description="Helical" evidence="2">
    <location>
        <begin position="185"/>
        <end position="203"/>
    </location>
</feature>
<keyword evidence="2" id="KW-0472">Membrane</keyword>
<organism evidence="3 4">
    <name type="scientific">Psychromarinibacter halotolerans</name>
    <dbReference type="NCBI Taxonomy" id="1775175"/>
    <lineage>
        <taxon>Bacteria</taxon>
        <taxon>Pseudomonadati</taxon>
        <taxon>Pseudomonadota</taxon>
        <taxon>Alphaproteobacteria</taxon>
        <taxon>Rhodobacterales</taxon>
        <taxon>Paracoccaceae</taxon>
        <taxon>Psychromarinibacter</taxon>
    </lineage>
</organism>
<dbReference type="EMBL" id="JBHRTB010000010">
    <property type="protein sequence ID" value="MFC3142419.1"/>
    <property type="molecule type" value="Genomic_DNA"/>
</dbReference>
<dbReference type="RefSeq" id="WP_275633936.1">
    <property type="nucleotide sequence ID" value="NZ_JARGYD010000007.1"/>
</dbReference>
<dbReference type="InterPro" id="IPR014550">
    <property type="entry name" value="UCP028704_OpgC"/>
</dbReference>
<dbReference type="PANTHER" id="PTHR38592:SF3">
    <property type="entry name" value="BLL4819 PROTEIN"/>
    <property type="match status" value="1"/>
</dbReference>
<evidence type="ECO:0000313" key="3">
    <source>
        <dbReference type="EMBL" id="MFC3142419.1"/>
    </source>
</evidence>
<keyword evidence="2" id="KW-1133">Transmembrane helix</keyword>
<feature type="transmembrane region" description="Helical" evidence="2">
    <location>
        <begin position="215"/>
        <end position="235"/>
    </location>
</feature>
<keyword evidence="2" id="KW-0812">Transmembrane</keyword>
<keyword evidence="4" id="KW-1185">Reference proteome</keyword>
<feature type="transmembrane region" description="Helical" evidence="2">
    <location>
        <begin position="337"/>
        <end position="356"/>
    </location>
</feature>
<feature type="transmembrane region" description="Helical" evidence="2">
    <location>
        <begin position="157"/>
        <end position="178"/>
    </location>
</feature>
<proteinExistence type="predicted"/>
<dbReference type="PANTHER" id="PTHR38592">
    <property type="entry name" value="BLL4819 PROTEIN"/>
    <property type="match status" value="1"/>
</dbReference>
<sequence>MSQSDTNLLSFPKTPRERRPRDPRIDAFRGLALAMIFIDHMPGNPYEHITLRNWGFSDAAEAFFVMSGIAAGLAYSGRFLPEARAEKGIWPAIAPVWSRAWTLYLVHIFLTLAAITLFAAGAEYFGMQSLLQKHNLGAVWDDPQEVLFGLTLLGHQIGYVNILPVYTVLLLGAPAAILLALKRPWLLFFLSAGLWFAAGLWRLNMPNFPRSGGWFLSPASWQFIFVTGLLIGIYMRRGERFVARSKWLFGIATAVLVLTLVWKYVPGVGPYMNNQMWQLSQHGLPFHITSHNKTYLGAPRLLHALALVYFVSCLPWVTRMCAHRLAAPLRLMGRQGLLVFGAGTVLALGFQVLLFGTDKAPLLAWGLPPIGLALLMWIAWIADWRRRRESVRLPDQPSRREDLRVRGAVT</sequence>
<feature type="transmembrane region" description="Helical" evidence="2">
    <location>
        <begin position="301"/>
        <end position="317"/>
    </location>
</feature>
<protein>
    <submittedName>
        <fullName evidence="3">OpgC family protein</fullName>
    </submittedName>
</protein>
<dbReference type="Proteomes" id="UP001595632">
    <property type="component" value="Unassembled WGS sequence"/>
</dbReference>
<comment type="caution">
    <text evidence="3">The sequence shown here is derived from an EMBL/GenBank/DDBJ whole genome shotgun (WGS) entry which is preliminary data.</text>
</comment>
<evidence type="ECO:0000256" key="1">
    <source>
        <dbReference type="SAM" id="MobiDB-lite"/>
    </source>
</evidence>
<feature type="transmembrane region" description="Helical" evidence="2">
    <location>
        <begin position="247"/>
        <end position="265"/>
    </location>
</feature>